<feature type="transmembrane region" description="Helical" evidence="5">
    <location>
        <begin position="35"/>
        <end position="55"/>
    </location>
</feature>
<evidence type="ECO:0000256" key="1">
    <source>
        <dbReference type="ARBA" id="ARBA00004141"/>
    </source>
</evidence>
<evidence type="ECO:0000313" key="8">
    <source>
        <dbReference type="Proteomes" id="UP000216363"/>
    </source>
</evidence>
<evidence type="ECO:0000313" key="7">
    <source>
        <dbReference type="EMBL" id="OYR32924.1"/>
    </source>
</evidence>
<keyword evidence="2 5" id="KW-0812">Transmembrane</keyword>
<reference evidence="7 8" key="1">
    <citation type="submission" date="2017-07" db="EMBL/GenBank/DDBJ databases">
        <title>Draft genome of Ochrobactrum lupini type strain LUP21.</title>
        <authorList>
            <person name="Krzyzanowska D.M."/>
            <person name="Jafra S."/>
        </authorList>
    </citation>
    <scope>NUCLEOTIDE SEQUENCE [LARGE SCALE GENOMIC DNA]</scope>
    <source>
        <strain evidence="7 8">LUP21</strain>
    </source>
</reference>
<dbReference type="Pfam" id="PF04138">
    <property type="entry name" value="GtrA_DPMS_TM"/>
    <property type="match status" value="1"/>
</dbReference>
<evidence type="ECO:0000259" key="6">
    <source>
        <dbReference type="Pfam" id="PF04138"/>
    </source>
</evidence>
<evidence type="ECO:0000256" key="3">
    <source>
        <dbReference type="ARBA" id="ARBA00022989"/>
    </source>
</evidence>
<keyword evidence="3 5" id="KW-1133">Transmembrane helix</keyword>
<dbReference type="AlphaFoldDB" id="A0A256H0A8"/>
<feature type="domain" description="GtrA/DPMS transmembrane" evidence="6">
    <location>
        <begin position="5"/>
        <end position="125"/>
    </location>
</feature>
<name>A0A256H0A8_9HYPH</name>
<keyword evidence="4 5" id="KW-0472">Membrane</keyword>
<organism evidence="7 8">
    <name type="scientific">Brucella lupini</name>
    <dbReference type="NCBI Taxonomy" id="255457"/>
    <lineage>
        <taxon>Bacteria</taxon>
        <taxon>Pseudomonadati</taxon>
        <taxon>Pseudomonadota</taxon>
        <taxon>Alphaproteobacteria</taxon>
        <taxon>Hyphomicrobiales</taxon>
        <taxon>Brucellaceae</taxon>
        <taxon>Brucella/Ochrobactrum group</taxon>
        <taxon>Brucella</taxon>
    </lineage>
</organism>
<dbReference type="GO" id="GO:0000271">
    <property type="term" value="P:polysaccharide biosynthetic process"/>
    <property type="evidence" value="ECO:0007669"/>
    <property type="project" value="InterPro"/>
</dbReference>
<accession>A0A256H0A8</accession>
<protein>
    <submittedName>
        <fullName evidence="7">GtrA-like family protein</fullName>
    </submittedName>
</protein>
<dbReference type="EMBL" id="NNRN01000005">
    <property type="protein sequence ID" value="OYR32924.1"/>
    <property type="molecule type" value="Genomic_DNA"/>
</dbReference>
<evidence type="ECO:0000256" key="5">
    <source>
        <dbReference type="SAM" id="Phobius"/>
    </source>
</evidence>
<evidence type="ECO:0000256" key="2">
    <source>
        <dbReference type="ARBA" id="ARBA00022692"/>
    </source>
</evidence>
<feature type="transmembrane region" description="Helical" evidence="5">
    <location>
        <begin position="67"/>
        <end position="87"/>
    </location>
</feature>
<dbReference type="InterPro" id="IPR007267">
    <property type="entry name" value="GtrA_DPMS_TM"/>
</dbReference>
<comment type="subcellular location">
    <subcellularLocation>
        <location evidence="1">Membrane</location>
        <topology evidence="1">Multi-pass membrane protein</topology>
    </subcellularLocation>
</comment>
<sequence>MQAVKFIIFSGLGWLCDFAIFGLLVSVAGMSAGSANFISATIAAMAVFIASKLFIFASRESLGRSTLYYLIYTEANILVWALIIQFITHQLVSLNVLNYSTSALFAKLIVTPFSLLCNFVTSRWLSNRRWA</sequence>
<gene>
    <name evidence="7" type="ORF">CES86_5365</name>
</gene>
<dbReference type="GO" id="GO:0016020">
    <property type="term" value="C:membrane"/>
    <property type="evidence" value="ECO:0007669"/>
    <property type="project" value="UniProtKB-SubCell"/>
</dbReference>
<dbReference type="RefSeq" id="WP_167387073.1">
    <property type="nucleotide sequence ID" value="NZ_JBHEEP010000024.1"/>
</dbReference>
<feature type="transmembrane region" description="Helical" evidence="5">
    <location>
        <begin position="7"/>
        <end position="29"/>
    </location>
</feature>
<evidence type="ECO:0000256" key="4">
    <source>
        <dbReference type="ARBA" id="ARBA00023136"/>
    </source>
</evidence>
<feature type="transmembrane region" description="Helical" evidence="5">
    <location>
        <begin position="99"/>
        <end position="120"/>
    </location>
</feature>
<dbReference type="Proteomes" id="UP000216363">
    <property type="component" value="Unassembled WGS sequence"/>
</dbReference>
<comment type="caution">
    <text evidence="7">The sequence shown here is derived from an EMBL/GenBank/DDBJ whole genome shotgun (WGS) entry which is preliminary data.</text>
</comment>
<proteinExistence type="predicted"/>